<evidence type="ECO:0000256" key="2">
    <source>
        <dbReference type="ARBA" id="ARBA00022676"/>
    </source>
</evidence>
<dbReference type="Gene3D" id="3.40.50.2000">
    <property type="entry name" value="Glycogen Phosphorylase B"/>
    <property type="match status" value="2"/>
</dbReference>
<gene>
    <name evidence="6" type="ORF">JKJ07_01245</name>
</gene>
<organism evidence="6 7">
    <name type="scientific">Paractinoplanes lichenicola</name>
    <dbReference type="NCBI Taxonomy" id="2802976"/>
    <lineage>
        <taxon>Bacteria</taxon>
        <taxon>Bacillati</taxon>
        <taxon>Actinomycetota</taxon>
        <taxon>Actinomycetes</taxon>
        <taxon>Micromonosporales</taxon>
        <taxon>Micromonosporaceae</taxon>
        <taxon>Paractinoplanes</taxon>
    </lineage>
</organism>
<evidence type="ECO:0000259" key="5">
    <source>
        <dbReference type="Pfam" id="PF21036"/>
    </source>
</evidence>
<dbReference type="InterPro" id="IPR048284">
    <property type="entry name" value="EryCIII-like_N"/>
</dbReference>
<keyword evidence="3" id="KW-0808">Transferase</keyword>
<reference evidence="6 7" key="1">
    <citation type="submission" date="2021-01" db="EMBL/GenBank/DDBJ databases">
        <title>Actinoplanes sp. nov. LDG1-01 isolated from lichen.</title>
        <authorList>
            <person name="Saeng-In P."/>
            <person name="Phongsopitanun W."/>
            <person name="Kanchanasin P."/>
            <person name="Yuki M."/>
            <person name="Kudo T."/>
            <person name="Ohkuma M."/>
            <person name="Tanasupawat S."/>
        </authorList>
    </citation>
    <scope>NUCLEOTIDE SEQUENCE [LARGE SCALE GENOMIC DNA]</scope>
    <source>
        <strain evidence="6 7">LDG1-01</strain>
    </source>
</reference>
<dbReference type="Pfam" id="PF21036">
    <property type="entry name" value="EryCIII-like_N"/>
    <property type="match status" value="1"/>
</dbReference>
<protein>
    <submittedName>
        <fullName evidence="6">DUF1205 domain-containing protein</fullName>
    </submittedName>
</protein>
<dbReference type="CDD" id="cd03784">
    <property type="entry name" value="GT1_Gtf-like"/>
    <property type="match status" value="1"/>
</dbReference>
<comment type="caution">
    <text evidence="6">The sequence shown here is derived from an EMBL/GenBank/DDBJ whole genome shotgun (WGS) entry which is preliminary data.</text>
</comment>
<evidence type="ECO:0000259" key="4">
    <source>
        <dbReference type="Pfam" id="PF06722"/>
    </source>
</evidence>
<sequence>MRVLLTVNPAASHFFTMVPLAWSLHLDGHQVIVAAPRVLTQCIRRAGLTAAVAGGDATFFSCWPGGTPLTGQPMTDLTVFAAVAERMLPDVLALTQSWRPDLIVSDPVEFAGPVAAAKAGVPWVRHEWGLPVPEHLMAAARAEVADRLAALGPADEPIAVVDTCPPSLRAQAPGPTVRPMRYVPYSTACTAPGWLSAPPERPRIAVSMGTVPIAEGVDGLTAAVRGLADLDAEVIVSGSGAEALTDLPANVRRIGWVPHHLLLPGCALLVHHGGSNSAMAALTAGVPHLVMPQMGDQFEIADRLTGAGVARTVPFDGRTPEAVAAAARALLSESGHGLRAAALRVEIAAMPSPAAVVTDGFSS</sequence>
<accession>A0ABS1VE70</accession>
<proteinExistence type="inferred from homology"/>
<feature type="domain" description="Erythromycin biosynthesis protein CIII-like N-terminal" evidence="5">
    <location>
        <begin position="79"/>
        <end position="209"/>
    </location>
</feature>
<keyword evidence="2" id="KW-0328">Glycosyltransferase</keyword>
<dbReference type="InterPro" id="IPR010610">
    <property type="entry name" value="EryCIII-like_C"/>
</dbReference>
<dbReference type="Proteomes" id="UP000598996">
    <property type="component" value="Unassembled WGS sequence"/>
</dbReference>
<dbReference type="SUPFAM" id="SSF53756">
    <property type="entry name" value="UDP-Glycosyltransferase/glycogen phosphorylase"/>
    <property type="match status" value="1"/>
</dbReference>
<dbReference type="EMBL" id="JAENHO010000001">
    <property type="protein sequence ID" value="MBL7252928.1"/>
    <property type="molecule type" value="Genomic_DNA"/>
</dbReference>
<evidence type="ECO:0000313" key="6">
    <source>
        <dbReference type="EMBL" id="MBL7252928.1"/>
    </source>
</evidence>
<dbReference type="InterPro" id="IPR050426">
    <property type="entry name" value="Glycosyltransferase_28"/>
</dbReference>
<name>A0ABS1VE70_9ACTN</name>
<evidence type="ECO:0000256" key="1">
    <source>
        <dbReference type="ARBA" id="ARBA00006962"/>
    </source>
</evidence>
<comment type="similarity">
    <text evidence="1">Belongs to the glycosyltransferase 28 family.</text>
</comment>
<evidence type="ECO:0000313" key="7">
    <source>
        <dbReference type="Proteomes" id="UP000598996"/>
    </source>
</evidence>
<dbReference type="RefSeq" id="WP_202989274.1">
    <property type="nucleotide sequence ID" value="NZ_JAENHO010000001.1"/>
</dbReference>
<feature type="domain" description="Erythromycin biosynthesis protein CIII-like C-terminal" evidence="4">
    <location>
        <begin position="226"/>
        <end position="358"/>
    </location>
</feature>
<dbReference type="InterPro" id="IPR002213">
    <property type="entry name" value="UDP_glucos_trans"/>
</dbReference>
<dbReference type="PANTHER" id="PTHR48050">
    <property type="entry name" value="STEROL 3-BETA-GLUCOSYLTRANSFERASE"/>
    <property type="match status" value="1"/>
</dbReference>
<dbReference type="Pfam" id="PF06722">
    <property type="entry name" value="EryCIII-like_C"/>
    <property type="match status" value="1"/>
</dbReference>
<keyword evidence="7" id="KW-1185">Reference proteome</keyword>
<dbReference type="PANTHER" id="PTHR48050:SF13">
    <property type="entry name" value="STEROL 3-BETA-GLUCOSYLTRANSFERASE UGT80A2"/>
    <property type="match status" value="1"/>
</dbReference>
<evidence type="ECO:0000256" key="3">
    <source>
        <dbReference type="ARBA" id="ARBA00022679"/>
    </source>
</evidence>